<dbReference type="GO" id="GO:0003677">
    <property type="term" value="F:DNA binding"/>
    <property type="evidence" value="ECO:0007669"/>
    <property type="project" value="InterPro"/>
</dbReference>
<dbReference type="HOGENOM" id="CLU_010686_10_3_6"/>
<evidence type="ECO:0000313" key="1">
    <source>
        <dbReference type="EMBL" id="ABN61521.1"/>
    </source>
</evidence>
<accession>A3D458</accession>
<dbReference type="Proteomes" id="UP000001557">
    <property type="component" value="Chromosome"/>
</dbReference>
<evidence type="ECO:0000313" key="2">
    <source>
        <dbReference type="Proteomes" id="UP000001557"/>
    </source>
</evidence>
<sequence>MIAKVLTEFMIDLAAAMARDDYETRRKRQAQGIEKAKTLGKYLGRQPDHGLRQNIRLLLDEGKSWSQVQSLLKCSRSTIAKAVKLSVEAST</sequence>
<gene>
    <name evidence="1" type="ordered locus">Sbal_2019</name>
</gene>
<name>A3D458_SHEB5</name>
<organism evidence="1 2">
    <name type="scientific">Shewanella baltica (strain OS155 / ATCC BAA-1091)</name>
    <dbReference type="NCBI Taxonomy" id="325240"/>
    <lineage>
        <taxon>Bacteria</taxon>
        <taxon>Pseudomonadati</taxon>
        <taxon>Pseudomonadota</taxon>
        <taxon>Gammaproteobacteria</taxon>
        <taxon>Alteromonadales</taxon>
        <taxon>Shewanellaceae</taxon>
        <taxon>Shewanella</taxon>
    </lineage>
</organism>
<dbReference type="KEGG" id="sbl:Sbal_2019"/>
<reference evidence="1 2" key="1">
    <citation type="submission" date="2007-02" db="EMBL/GenBank/DDBJ databases">
        <title>Complete sequence of chromosome of Shewanella baltica OS155.</title>
        <authorList>
            <consortium name="US DOE Joint Genome Institute"/>
            <person name="Copeland A."/>
            <person name="Lucas S."/>
            <person name="Lapidus A."/>
            <person name="Barry K."/>
            <person name="Detter J.C."/>
            <person name="Glavina del Rio T."/>
            <person name="Hammon N."/>
            <person name="Israni S."/>
            <person name="Dalin E."/>
            <person name="Tice H."/>
            <person name="Pitluck S."/>
            <person name="Sims D.R."/>
            <person name="Brettin T."/>
            <person name="Bruce D."/>
            <person name="Han C."/>
            <person name="Tapia R."/>
            <person name="Brainard J."/>
            <person name="Schmutz J."/>
            <person name="Larimer F."/>
            <person name="Land M."/>
            <person name="Hauser L."/>
            <person name="Kyrpides N."/>
            <person name="Mikhailova N."/>
            <person name="Brettar I."/>
            <person name="Klappenbach J."/>
            <person name="Konstantinidis K."/>
            <person name="Rodrigues J."/>
            <person name="Tiedje J."/>
            <person name="Richardson P."/>
        </authorList>
    </citation>
    <scope>NUCLEOTIDE SEQUENCE [LARGE SCALE GENOMIC DNA]</scope>
    <source>
        <strain evidence="2">OS155 / ATCC BAA-1091</strain>
    </source>
</reference>
<dbReference type="InterPro" id="IPR036162">
    <property type="entry name" value="Resolvase-like_N_sf"/>
</dbReference>
<dbReference type="EMBL" id="CP000563">
    <property type="protein sequence ID" value="ABN61521.1"/>
    <property type="molecule type" value="Genomic_DNA"/>
</dbReference>
<dbReference type="AlphaFoldDB" id="A3D458"/>
<dbReference type="Gene3D" id="3.40.50.1390">
    <property type="entry name" value="Resolvase, N-terminal catalytic domain"/>
    <property type="match status" value="1"/>
</dbReference>
<keyword evidence="2" id="KW-1185">Reference proteome</keyword>
<protein>
    <submittedName>
        <fullName evidence="1">Site-specific recombinase, resolvase family</fullName>
    </submittedName>
</protein>
<proteinExistence type="predicted"/>
<dbReference type="STRING" id="325240.Sbal_2019"/>
<dbReference type="GO" id="GO:0000150">
    <property type="term" value="F:DNA strand exchange activity"/>
    <property type="evidence" value="ECO:0007669"/>
    <property type="project" value="InterPro"/>
</dbReference>